<dbReference type="RefSeq" id="WP_061610069.1">
    <property type="nucleotide sequence ID" value="NZ_JEMA01000683.1"/>
</dbReference>
<feature type="compositionally biased region" description="Low complexity" evidence="1">
    <location>
        <begin position="266"/>
        <end position="284"/>
    </location>
</feature>
<sequence length="418" mass="45618">MAKYSPLREEARRAWRELRGSELSAGRTAVAVAIGLFIGSQPIFGCHTPLVLLLCLWFRLDAAIAWVAANISNPLFAPALLTAEVQVGAYLRTGSWLRLHEKMSWAQALSDFPEYMFLGAPVVGIALAALGGGLIFAVVALKRRRAPSLQGSKIEPYRLPESAPPWIHAVERVAARYSPPDAATPAQRTRFHYVRFKLLGDPVARLIADVAGDRPGALGEVLDMGTGAGQLPILLLELDKAARVRGFDWDRAKIEDAVRASGRACGAAPPRSSGAPGSPDHARATHAAPALPAEFWCADARDAELGEADTVLLIDLLHYFRVEEQDAILRRAAAAVRPGGRLLVREADTERGLRSSITLLEERIFTALRFNRGERVRFRPAREIVALLEQLGFSCETRPAWGKTPFSNVLIVATRAHR</sequence>
<feature type="region of interest" description="Disordered" evidence="1">
    <location>
        <begin position="263"/>
        <end position="284"/>
    </location>
</feature>
<gene>
    <name evidence="4" type="ORF">BE15_08450</name>
</gene>
<keyword evidence="2" id="KW-0812">Transmembrane</keyword>
<dbReference type="Proteomes" id="UP000075260">
    <property type="component" value="Unassembled WGS sequence"/>
</dbReference>
<feature type="domain" description="DUF2062" evidence="3">
    <location>
        <begin position="17"/>
        <end position="145"/>
    </location>
</feature>
<dbReference type="PANTHER" id="PTHR40547:SF1">
    <property type="entry name" value="SLL0298 PROTEIN"/>
    <property type="match status" value="1"/>
</dbReference>
<organism evidence="4 5">
    <name type="scientific">Sorangium cellulosum</name>
    <name type="common">Polyangium cellulosum</name>
    <dbReference type="NCBI Taxonomy" id="56"/>
    <lineage>
        <taxon>Bacteria</taxon>
        <taxon>Pseudomonadati</taxon>
        <taxon>Myxococcota</taxon>
        <taxon>Polyangia</taxon>
        <taxon>Polyangiales</taxon>
        <taxon>Polyangiaceae</taxon>
        <taxon>Sorangium</taxon>
    </lineage>
</organism>
<dbReference type="PANTHER" id="PTHR40547">
    <property type="entry name" value="SLL0298 PROTEIN"/>
    <property type="match status" value="1"/>
</dbReference>
<feature type="transmembrane region" description="Helical" evidence="2">
    <location>
        <begin position="21"/>
        <end position="44"/>
    </location>
</feature>
<dbReference type="OrthoDB" id="9794343at2"/>
<name>A0A150QGP4_SORCE</name>
<evidence type="ECO:0000259" key="3">
    <source>
        <dbReference type="Pfam" id="PF09835"/>
    </source>
</evidence>
<dbReference type="Pfam" id="PF13489">
    <property type="entry name" value="Methyltransf_23"/>
    <property type="match status" value="1"/>
</dbReference>
<dbReference type="AlphaFoldDB" id="A0A150QGP4"/>
<dbReference type="CDD" id="cd02440">
    <property type="entry name" value="AdoMet_MTases"/>
    <property type="match status" value="1"/>
</dbReference>
<keyword evidence="2" id="KW-1133">Transmembrane helix</keyword>
<evidence type="ECO:0000256" key="1">
    <source>
        <dbReference type="SAM" id="MobiDB-lite"/>
    </source>
</evidence>
<reference evidence="4 5" key="1">
    <citation type="submission" date="2014-02" db="EMBL/GenBank/DDBJ databases">
        <title>The small core and large imbalanced accessory genome model reveals a collaborative survival strategy of Sorangium cellulosum strains in nature.</title>
        <authorList>
            <person name="Han K."/>
            <person name="Peng R."/>
            <person name="Blom J."/>
            <person name="Li Y.-Z."/>
        </authorList>
    </citation>
    <scope>NUCLEOTIDE SEQUENCE [LARGE SCALE GENOMIC DNA]</scope>
    <source>
        <strain evidence="4 5">So0008-312</strain>
    </source>
</reference>
<dbReference type="InterPro" id="IPR029063">
    <property type="entry name" value="SAM-dependent_MTases_sf"/>
</dbReference>
<dbReference type="Gene3D" id="3.40.50.150">
    <property type="entry name" value="Vaccinia Virus protein VP39"/>
    <property type="match status" value="1"/>
</dbReference>
<dbReference type="InterPro" id="IPR018639">
    <property type="entry name" value="DUF2062"/>
</dbReference>
<comment type="caution">
    <text evidence="4">The sequence shown here is derived from an EMBL/GenBank/DDBJ whole genome shotgun (WGS) entry which is preliminary data.</text>
</comment>
<proteinExistence type="predicted"/>
<evidence type="ECO:0000313" key="4">
    <source>
        <dbReference type="EMBL" id="KYF67101.1"/>
    </source>
</evidence>
<dbReference type="EMBL" id="JEMA01000683">
    <property type="protein sequence ID" value="KYF67101.1"/>
    <property type="molecule type" value="Genomic_DNA"/>
</dbReference>
<protein>
    <recommendedName>
        <fullName evidence="3">DUF2062 domain-containing protein</fullName>
    </recommendedName>
</protein>
<keyword evidence="2" id="KW-0472">Membrane</keyword>
<evidence type="ECO:0000256" key="2">
    <source>
        <dbReference type="SAM" id="Phobius"/>
    </source>
</evidence>
<feature type="transmembrane region" description="Helical" evidence="2">
    <location>
        <begin position="115"/>
        <end position="141"/>
    </location>
</feature>
<evidence type="ECO:0000313" key="5">
    <source>
        <dbReference type="Proteomes" id="UP000075260"/>
    </source>
</evidence>
<accession>A0A150QGP4</accession>
<dbReference type="SUPFAM" id="SSF53335">
    <property type="entry name" value="S-adenosyl-L-methionine-dependent methyltransferases"/>
    <property type="match status" value="1"/>
</dbReference>
<dbReference type="Pfam" id="PF09835">
    <property type="entry name" value="DUF2062"/>
    <property type="match status" value="1"/>
</dbReference>